<dbReference type="Gene3D" id="3.40.630.30">
    <property type="match status" value="1"/>
</dbReference>
<dbReference type="InterPro" id="IPR039968">
    <property type="entry name" value="BcerS-like"/>
</dbReference>
<dbReference type="PANTHER" id="PTHR41368">
    <property type="entry name" value="PROTEIN YGHO"/>
    <property type="match status" value="1"/>
</dbReference>
<dbReference type="OrthoDB" id="9806005at2"/>
<dbReference type="GO" id="GO:0016747">
    <property type="term" value="F:acyltransferase activity, transferring groups other than amino-acyl groups"/>
    <property type="evidence" value="ECO:0007669"/>
    <property type="project" value="InterPro"/>
</dbReference>
<protein>
    <recommendedName>
        <fullName evidence="1">N-acetyltransferase domain-containing protein</fullName>
    </recommendedName>
</protein>
<dbReference type="InterPro" id="IPR000182">
    <property type="entry name" value="GNAT_dom"/>
</dbReference>
<dbReference type="SUPFAM" id="SSF55729">
    <property type="entry name" value="Acyl-CoA N-acyltransferases (Nat)"/>
    <property type="match status" value="1"/>
</dbReference>
<dbReference type="AlphaFoldDB" id="I4B0G4"/>
<proteinExistence type="predicted"/>
<dbReference type="Pfam" id="PF00583">
    <property type="entry name" value="Acetyltransf_1"/>
    <property type="match status" value="1"/>
</dbReference>
<feature type="domain" description="N-acetyltransferase" evidence="1">
    <location>
        <begin position="3"/>
        <end position="198"/>
    </location>
</feature>
<name>I4B0G4_TURPD</name>
<dbReference type="HOGENOM" id="CLU_053649_0_0_12"/>
<keyword evidence="3" id="KW-1185">Reference proteome</keyword>
<evidence type="ECO:0000313" key="2">
    <source>
        <dbReference type="EMBL" id="AFM10771.1"/>
    </source>
</evidence>
<dbReference type="RefSeq" id="WP_014801292.1">
    <property type="nucleotide sequence ID" value="NC_018020.1"/>
</dbReference>
<dbReference type="KEGG" id="tpx:Turpa_0109"/>
<dbReference type="EMBL" id="CP002959">
    <property type="protein sequence ID" value="AFM10771.1"/>
    <property type="molecule type" value="Genomic_DNA"/>
</dbReference>
<gene>
    <name evidence="2" type="ordered locus">Turpa_0109</name>
</gene>
<dbReference type="InterPro" id="IPR016181">
    <property type="entry name" value="Acyl_CoA_acyltransferase"/>
</dbReference>
<dbReference type="PANTHER" id="PTHR41368:SF1">
    <property type="entry name" value="PROTEIN YGHO"/>
    <property type="match status" value="1"/>
</dbReference>
<organism evidence="2 3">
    <name type="scientific">Turneriella parva (strain ATCC BAA-1111 / DSM 21527 / NCTC 11395 / H)</name>
    <name type="common">Leptospira parva</name>
    <dbReference type="NCBI Taxonomy" id="869212"/>
    <lineage>
        <taxon>Bacteria</taxon>
        <taxon>Pseudomonadati</taxon>
        <taxon>Spirochaetota</taxon>
        <taxon>Spirochaetia</taxon>
        <taxon>Leptospirales</taxon>
        <taxon>Leptospiraceae</taxon>
        <taxon>Turneriella</taxon>
    </lineage>
</organism>
<accession>I4B0G4</accession>
<reference evidence="2 3" key="1">
    <citation type="submission" date="2012-06" db="EMBL/GenBank/DDBJ databases">
        <title>The complete chromosome of genome of Turneriella parva DSM 21527.</title>
        <authorList>
            <consortium name="US DOE Joint Genome Institute (JGI-PGF)"/>
            <person name="Lucas S."/>
            <person name="Han J."/>
            <person name="Lapidus A."/>
            <person name="Bruce D."/>
            <person name="Goodwin L."/>
            <person name="Pitluck S."/>
            <person name="Peters L."/>
            <person name="Kyrpides N."/>
            <person name="Mavromatis K."/>
            <person name="Ivanova N."/>
            <person name="Mikhailova N."/>
            <person name="Chertkov O."/>
            <person name="Detter J.C."/>
            <person name="Tapia R."/>
            <person name="Han C."/>
            <person name="Land M."/>
            <person name="Hauser L."/>
            <person name="Markowitz V."/>
            <person name="Cheng J.-F."/>
            <person name="Hugenholtz P."/>
            <person name="Woyke T."/>
            <person name="Wu D."/>
            <person name="Gronow S."/>
            <person name="Wellnitz S."/>
            <person name="Brambilla E."/>
            <person name="Klenk H.-P."/>
            <person name="Eisen J.A."/>
        </authorList>
    </citation>
    <scope>NUCLEOTIDE SEQUENCE [LARGE SCALE GENOMIC DNA]</scope>
    <source>
        <strain evidence="3">ATCC BAA-1111 / DSM 21527 / NCTC 11395 / H</strain>
    </source>
</reference>
<dbReference type="STRING" id="869212.Turpa_0109"/>
<sequence>MSIALKDFGLNDRKLLKQFAEFPWKHYSLKEKYIPQLNAELLGNGLLGIKGLFTKKHPYHKHASVRHWLAYEDGKVVGRISASVNQVYNNHHKTQIGNFGFFESIKDERVSTALFSAAAEWLKAQGMKTMRGPGQYGNATHEIQSWAMNSFHDAPTVELTMSKWYYPKMAEKFGMYKAKDYFAYLNPVESVEWDRDNKLLERMTHRSRFRIRKMDMKNLRAEVDKVIEIYNEAWKDNWAFLPLTSDDGQAMAETLKMVADPNLLLFVMDGEREVAVIGTLLDLNEKFLRRRSIFGNSDIVRLLRFFLGKKSISRARIMFFGIRPEYRKQGIDAMVLFATRNYLYEHTSVRAVEASLVLEENMILRNLFGHFSGIEYKKYRIYDFDL</sequence>
<evidence type="ECO:0000259" key="1">
    <source>
        <dbReference type="PROSITE" id="PS51186"/>
    </source>
</evidence>
<evidence type="ECO:0000313" key="3">
    <source>
        <dbReference type="Proteomes" id="UP000006048"/>
    </source>
</evidence>
<dbReference type="PROSITE" id="PS51186">
    <property type="entry name" value="GNAT"/>
    <property type="match status" value="1"/>
</dbReference>
<dbReference type="Proteomes" id="UP000006048">
    <property type="component" value="Chromosome"/>
</dbReference>